<dbReference type="RefSeq" id="WP_073067763.1">
    <property type="nucleotide sequence ID" value="NZ_FQUS01000026.1"/>
</dbReference>
<dbReference type="PRINTS" id="PR00419">
    <property type="entry name" value="ADXRDTASE"/>
</dbReference>
<evidence type="ECO:0000313" key="1">
    <source>
        <dbReference type="EMBL" id="SHG37654.1"/>
    </source>
</evidence>
<dbReference type="EMBL" id="FQUS01000026">
    <property type="protein sequence ID" value="SHG37654.1"/>
    <property type="molecule type" value="Genomic_DNA"/>
</dbReference>
<sequence>MKKEHVHVIGAGPAGLVAAINLAKNGYPVTVYEMKEDVGTRFNGDYQGIENWSTEEDARQFLQTVGVETNFRFEPYADGDFFNPSGEKYYFNMSRPLFYLVERGTSEWSLDQGLKRQALQTGVQFEWGRRMTHAPGGKVIISTGPKAADVVARGMVFKTMHENYYAAFLDDEIAPQGYAYLLVNDGKATFATCLFEKFSESFTYFDAAFERMQEHVNIDIIDSKSFGGYINFSLNQPLMKDHRIYYVGENAGFQDLLFGFGIRFAMHSGYLAAQSIMEDLSYPALCREHIIPKMETSLANRWLFTRLENLGYTIMLDRLADKEDIIPTLQTQYNPSWYKKTVLPVAKRAFKTRLEDKQCMHENCSCVWCRHGEHAYAEVEC</sequence>
<accession>A0A1M5JAQ6</accession>
<evidence type="ECO:0000313" key="2">
    <source>
        <dbReference type="Proteomes" id="UP000184041"/>
    </source>
</evidence>
<dbReference type="OrthoDB" id="5288829at2"/>
<protein>
    <submittedName>
        <fullName evidence="1">Dehydrogenase (Flavoprotein)</fullName>
    </submittedName>
</protein>
<keyword evidence="2" id="KW-1185">Reference proteome</keyword>
<reference evidence="1 2" key="1">
    <citation type="submission" date="2016-11" db="EMBL/GenBank/DDBJ databases">
        <authorList>
            <person name="Jaros S."/>
            <person name="Januszkiewicz K."/>
            <person name="Wedrychowicz H."/>
        </authorList>
    </citation>
    <scope>NUCLEOTIDE SEQUENCE [LARGE SCALE GENOMIC DNA]</scope>
    <source>
        <strain evidence="1 2">DSM 21986</strain>
    </source>
</reference>
<name>A0A1M5JAQ6_9BACT</name>
<dbReference type="AlphaFoldDB" id="A0A1M5JAQ6"/>
<gene>
    <name evidence="1" type="ORF">SAMN05443144_12635</name>
</gene>
<proteinExistence type="predicted"/>
<organism evidence="1 2">
    <name type="scientific">Fodinibius roseus</name>
    <dbReference type="NCBI Taxonomy" id="1194090"/>
    <lineage>
        <taxon>Bacteria</taxon>
        <taxon>Pseudomonadati</taxon>
        <taxon>Balneolota</taxon>
        <taxon>Balneolia</taxon>
        <taxon>Balneolales</taxon>
        <taxon>Balneolaceae</taxon>
        <taxon>Fodinibius</taxon>
    </lineage>
</organism>
<dbReference type="Proteomes" id="UP000184041">
    <property type="component" value="Unassembled WGS sequence"/>
</dbReference>
<dbReference type="PANTHER" id="PTHR42685:SF18">
    <property type="entry name" value="DIGERANYLGERANYLGLYCEROPHOSPHOLIPID REDUCTASE"/>
    <property type="match status" value="1"/>
</dbReference>
<dbReference type="PANTHER" id="PTHR42685">
    <property type="entry name" value="GERANYLGERANYL DIPHOSPHATE REDUCTASE"/>
    <property type="match status" value="1"/>
</dbReference>
<dbReference type="SUPFAM" id="SSF51905">
    <property type="entry name" value="FAD/NAD(P)-binding domain"/>
    <property type="match status" value="1"/>
</dbReference>
<dbReference type="Pfam" id="PF13450">
    <property type="entry name" value="NAD_binding_8"/>
    <property type="match status" value="1"/>
</dbReference>
<dbReference type="STRING" id="1194090.SAMN05443144_12635"/>
<dbReference type="Gene3D" id="3.50.50.60">
    <property type="entry name" value="FAD/NAD(P)-binding domain"/>
    <property type="match status" value="2"/>
</dbReference>
<dbReference type="InterPro" id="IPR036188">
    <property type="entry name" value="FAD/NAD-bd_sf"/>
</dbReference>
<dbReference type="InterPro" id="IPR050407">
    <property type="entry name" value="Geranylgeranyl_reductase"/>
</dbReference>